<keyword evidence="2" id="KW-1277">Toxin-antitoxin system</keyword>
<name>E0WT69_9ENTR</name>
<accession>E0WT69</accession>
<evidence type="ECO:0000256" key="2">
    <source>
        <dbReference type="ARBA" id="ARBA00022649"/>
    </source>
</evidence>
<proteinExistence type="inferred from homology"/>
<reference evidence="3" key="1">
    <citation type="journal article" date="2009" name="Environ. Microbiol.">
        <title>Dynamics of genome evolution in facultative symbionts of aphids.</title>
        <authorList>
            <person name="Degnan P.H."/>
            <person name="Leonardo T.E."/>
            <person name="Cass B.N."/>
            <person name="Hurwitz B."/>
            <person name="Stern D."/>
            <person name="Gibbs R.A."/>
            <person name="Richards S."/>
            <person name="Moran N.A."/>
        </authorList>
    </citation>
    <scope>NUCLEOTIDE SEQUENCE [LARGE SCALE GENOMIC DNA]</scope>
    <source>
        <strain evidence="3">LSR1</strain>
    </source>
</reference>
<dbReference type="HOGENOM" id="CLU_154558_12_3_6"/>
<organism evidence="3 4">
    <name type="scientific">Candidatus Regiella insecticola LSR1</name>
    <dbReference type="NCBI Taxonomy" id="663321"/>
    <lineage>
        <taxon>Bacteria</taxon>
        <taxon>Pseudomonadati</taxon>
        <taxon>Pseudomonadota</taxon>
        <taxon>Gammaproteobacteria</taxon>
        <taxon>Enterobacterales</taxon>
        <taxon>Enterobacteriaceae</taxon>
        <taxon>aphid secondary symbionts</taxon>
        <taxon>Candidatus Regiella</taxon>
    </lineage>
</organism>
<gene>
    <name evidence="3" type="ORF">REG_1219</name>
</gene>
<dbReference type="Pfam" id="PF04221">
    <property type="entry name" value="RelB"/>
    <property type="match status" value="1"/>
</dbReference>
<dbReference type="GO" id="GO:0006351">
    <property type="term" value="P:DNA-templated transcription"/>
    <property type="evidence" value="ECO:0007669"/>
    <property type="project" value="TreeGrafter"/>
</dbReference>
<dbReference type="GO" id="GO:0006355">
    <property type="term" value="P:regulation of DNA-templated transcription"/>
    <property type="evidence" value="ECO:0007669"/>
    <property type="project" value="InterPro"/>
</dbReference>
<protein>
    <submittedName>
        <fullName evidence="3">Addiction module antitoxin</fullName>
    </submittedName>
</protein>
<dbReference type="InterPro" id="IPR013321">
    <property type="entry name" value="Arc_rbn_hlx_hlx"/>
</dbReference>
<evidence type="ECO:0000313" key="3">
    <source>
        <dbReference type="EMBL" id="EFL91754.1"/>
    </source>
</evidence>
<dbReference type="PANTHER" id="PTHR38781">
    <property type="entry name" value="ANTITOXIN DINJ-RELATED"/>
    <property type="match status" value="1"/>
</dbReference>
<sequence>MCRKQERRKNKLDFDIWPQCGYSVVLTHWRDSMVDTIVKARVTPEAKVAAIANAQALGLNLSTVIRMVVNRLAVNVNLPADFFQPNRTTLQVISDLEKGVGVNRVNTVDDLKRDLYSVVMKF</sequence>
<evidence type="ECO:0000313" key="4">
    <source>
        <dbReference type="Proteomes" id="UP000005726"/>
    </source>
</evidence>
<dbReference type="InterPro" id="IPR007337">
    <property type="entry name" value="RelB/DinJ"/>
</dbReference>
<dbReference type="PANTHER" id="PTHR38781:SF1">
    <property type="entry name" value="ANTITOXIN DINJ-RELATED"/>
    <property type="match status" value="1"/>
</dbReference>
<dbReference type="Gene3D" id="1.10.1220.10">
    <property type="entry name" value="Met repressor-like"/>
    <property type="match status" value="1"/>
</dbReference>
<comment type="similarity">
    <text evidence="1">Belongs to the RelB/DinJ antitoxin family.</text>
</comment>
<dbReference type="Proteomes" id="UP000005726">
    <property type="component" value="Unassembled WGS sequence"/>
</dbReference>
<keyword evidence="4" id="KW-1185">Reference proteome</keyword>
<evidence type="ECO:0000256" key="1">
    <source>
        <dbReference type="ARBA" id="ARBA00010562"/>
    </source>
</evidence>
<dbReference type="EMBL" id="GL379592">
    <property type="protein sequence ID" value="EFL91754.1"/>
    <property type="molecule type" value="Genomic_DNA"/>
</dbReference>
<dbReference type="GO" id="GO:0043565">
    <property type="term" value="F:sequence-specific DNA binding"/>
    <property type="evidence" value="ECO:0007669"/>
    <property type="project" value="UniProtKB-ARBA"/>
</dbReference>
<dbReference type="AlphaFoldDB" id="E0WT69"/>